<protein>
    <submittedName>
        <fullName evidence="1">Uncharacterized protein</fullName>
    </submittedName>
</protein>
<reference evidence="1 2" key="1">
    <citation type="submission" date="2024-06" db="EMBL/GenBank/DDBJ databases">
        <title>Sorghum-associated microbial communities from plants grown in Nebraska, USA.</title>
        <authorList>
            <person name="Schachtman D."/>
        </authorList>
    </citation>
    <scope>NUCLEOTIDE SEQUENCE [LARGE SCALE GENOMIC DNA]</scope>
    <source>
        <strain evidence="1 2">3552</strain>
    </source>
</reference>
<name>A0ABV2P173_9MICC</name>
<keyword evidence="2" id="KW-1185">Reference proteome</keyword>
<comment type="caution">
    <text evidence="1">The sequence shown here is derived from an EMBL/GenBank/DDBJ whole genome shotgun (WGS) entry which is preliminary data.</text>
</comment>
<organism evidence="1 2">
    <name type="scientific">Arthrobacter bambusae</name>
    <dbReference type="NCBI Taxonomy" id="1338426"/>
    <lineage>
        <taxon>Bacteria</taxon>
        <taxon>Bacillati</taxon>
        <taxon>Actinomycetota</taxon>
        <taxon>Actinomycetes</taxon>
        <taxon>Micrococcales</taxon>
        <taxon>Micrococcaceae</taxon>
        <taxon>Arthrobacter</taxon>
    </lineage>
</organism>
<accession>A0ABV2P173</accession>
<proteinExistence type="predicted"/>
<gene>
    <name evidence="1" type="ORF">ABIE37_000274</name>
</gene>
<dbReference type="EMBL" id="JBEPSN010000001">
    <property type="protein sequence ID" value="MET4538519.1"/>
    <property type="molecule type" value="Genomic_DNA"/>
</dbReference>
<sequence length="83" mass="9432">MLQNYPDWWRLEGALVQIRMDEEVVATGLVDSVMPDSSVLWLAAESIRSRRMYVAAEGYTAWVEPMLLAGDATYRMTASRLYG</sequence>
<evidence type="ECO:0000313" key="1">
    <source>
        <dbReference type="EMBL" id="MET4538519.1"/>
    </source>
</evidence>
<dbReference type="Proteomes" id="UP001549307">
    <property type="component" value="Unassembled WGS sequence"/>
</dbReference>
<evidence type="ECO:0000313" key="2">
    <source>
        <dbReference type="Proteomes" id="UP001549307"/>
    </source>
</evidence>